<keyword evidence="5 10" id="KW-0347">Helicase</keyword>
<dbReference type="Pfam" id="PF04408">
    <property type="entry name" value="WHD_HA2"/>
    <property type="match status" value="1"/>
</dbReference>
<comment type="similarity">
    <text evidence="1">Belongs to the DEAD box helicase family. DEAH subfamily.</text>
</comment>
<evidence type="ECO:0000256" key="7">
    <source>
        <dbReference type="ARBA" id="ARBA00047984"/>
    </source>
</evidence>
<evidence type="ECO:0000256" key="3">
    <source>
        <dbReference type="ARBA" id="ARBA00022741"/>
    </source>
</evidence>
<dbReference type="PANTHER" id="PTHR18934:SF136">
    <property type="entry name" value="ATP-DEPENDENT RNA HELICASE DHX35-RELATED"/>
    <property type="match status" value="1"/>
</dbReference>
<dbReference type="GO" id="GO:0003724">
    <property type="term" value="F:RNA helicase activity"/>
    <property type="evidence" value="ECO:0007669"/>
    <property type="project" value="UniProtKB-EC"/>
</dbReference>
<dbReference type="InterPro" id="IPR011545">
    <property type="entry name" value="DEAD/DEAH_box_helicase_dom"/>
</dbReference>
<dbReference type="PANTHER" id="PTHR18934">
    <property type="entry name" value="ATP-DEPENDENT RNA HELICASE"/>
    <property type="match status" value="1"/>
</dbReference>
<dbReference type="SUPFAM" id="SSF52540">
    <property type="entry name" value="P-loop containing nucleoside triphosphate hydrolases"/>
    <property type="match status" value="1"/>
</dbReference>
<dbReference type="GO" id="GO:0016787">
    <property type="term" value="F:hydrolase activity"/>
    <property type="evidence" value="ECO:0007669"/>
    <property type="project" value="UniProtKB-KW"/>
</dbReference>
<dbReference type="SMART" id="SM00487">
    <property type="entry name" value="DEXDc"/>
    <property type="match status" value="1"/>
</dbReference>
<dbReference type="InterPro" id="IPR048333">
    <property type="entry name" value="HA2_WH"/>
</dbReference>
<keyword evidence="4 10" id="KW-0378">Hydrolase</keyword>
<dbReference type="InterPro" id="IPR014001">
    <property type="entry name" value="Helicase_ATP-bd"/>
</dbReference>
<evidence type="ECO:0000259" key="8">
    <source>
        <dbReference type="PROSITE" id="PS51192"/>
    </source>
</evidence>
<dbReference type="Proteomes" id="UP001214628">
    <property type="component" value="Chromosome 7"/>
</dbReference>
<keyword evidence="3" id="KW-0547">Nucleotide-binding</keyword>
<dbReference type="Pfam" id="PF00270">
    <property type="entry name" value="DEAD"/>
    <property type="match status" value="1"/>
</dbReference>
<dbReference type="InterPro" id="IPR011709">
    <property type="entry name" value="DEAD-box_helicase_OB_fold"/>
</dbReference>
<organism evidence="10 11">
    <name type="scientific">Malassezia psittaci</name>
    <dbReference type="NCBI Taxonomy" id="1821823"/>
    <lineage>
        <taxon>Eukaryota</taxon>
        <taxon>Fungi</taxon>
        <taxon>Dikarya</taxon>
        <taxon>Basidiomycota</taxon>
        <taxon>Ustilaginomycotina</taxon>
        <taxon>Malasseziomycetes</taxon>
        <taxon>Malasseziales</taxon>
        <taxon>Malasseziaceae</taxon>
        <taxon>Malassezia</taxon>
    </lineage>
</organism>
<evidence type="ECO:0000256" key="6">
    <source>
        <dbReference type="ARBA" id="ARBA00022840"/>
    </source>
</evidence>
<keyword evidence="11" id="KW-1185">Reference proteome</keyword>
<evidence type="ECO:0000259" key="9">
    <source>
        <dbReference type="PROSITE" id="PS51194"/>
    </source>
</evidence>
<dbReference type="SMART" id="SM00847">
    <property type="entry name" value="HA2"/>
    <property type="match status" value="1"/>
</dbReference>
<dbReference type="EMBL" id="CP118381">
    <property type="protein sequence ID" value="WFD45170.1"/>
    <property type="molecule type" value="Genomic_DNA"/>
</dbReference>
<dbReference type="PROSITE" id="PS51192">
    <property type="entry name" value="HELICASE_ATP_BIND_1"/>
    <property type="match status" value="1"/>
</dbReference>
<dbReference type="PROSITE" id="PS00690">
    <property type="entry name" value="DEAH_ATP_HELICASE"/>
    <property type="match status" value="1"/>
</dbReference>
<accession>A0AAF0FD28</accession>
<evidence type="ECO:0000313" key="11">
    <source>
        <dbReference type="Proteomes" id="UP001214628"/>
    </source>
</evidence>
<keyword evidence="6" id="KW-0067">ATP-binding</keyword>
<sequence>MDAASALDRASVREQDSGLADFSVASYVDPEQSTRLPIYRHRNELLYLVEKHGVVIVVGHTGCGKTTQIPQYLRNAGWASDGRQIVCTQPRRVAATSVAGRVASETRTKLGEEVGYAVRFEDCTHPVHTQLKYTTPGLLFRECMRDPLLTRYSVVMVDEAHERGVYTDLLVALLKKIRKMRPDLRIIVSSATMDAEAFARYFDPHYQGASTDTVAICSLEGRTYPVEIAYLANATPNYVDAAVDAAWNLHLTQPLGDILVFLTGQDEIQVAMQALHDRYSALPPGSLPMLLLPLYAGLPPSEQNGIFLQAPRGTRKVVLATNVAEASVTIDGIVYVVDTGFTKVKQLDVASNMDILSVVPASQAALAQRAGRAGRTAPGKCLRLFPQTQLAHLPKGPTPELVRCELAPYLLQLKALGIDNLARFEFVPPAPNPDAMASALTYLASLEALDDHGRLLPLGERLAEAPLDPMMARALLYSAQVGCSEEILTIAAMTSVSSPFTKFEYGPTMDVHAEVSRRKFATEEGDHLTLLNVYNAFVHPRVGQHSSKWAAKHALSYASLRRACAIRAQLAKYVTIHWSLPLCSSEDSVLIRKCLVAGLFKNAAQRMDDGRYESVHHHASLYAHPSSVLFTRAAPERWVIFQEVTQTTKPMMHDITVIDQSWLLELAPHYYQLQRSAKRF</sequence>
<dbReference type="InterPro" id="IPR007502">
    <property type="entry name" value="Helicase-assoc_dom"/>
</dbReference>
<dbReference type="FunFam" id="3.40.50.300:FF:000578">
    <property type="entry name" value="probable ATP-dependent RNA helicase DHX35"/>
    <property type="match status" value="1"/>
</dbReference>
<evidence type="ECO:0000256" key="5">
    <source>
        <dbReference type="ARBA" id="ARBA00022806"/>
    </source>
</evidence>
<dbReference type="Gene3D" id="1.20.120.1080">
    <property type="match status" value="1"/>
</dbReference>
<comment type="catalytic activity">
    <reaction evidence="7">
        <text>ATP + H2O = ADP + phosphate + H(+)</text>
        <dbReference type="Rhea" id="RHEA:13065"/>
        <dbReference type="ChEBI" id="CHEBI:15377"/>
        <dbReference type="ChEBI" id="CHEBI:15378"/>
        <dbReference type="ChEBI" id="CHEBI:30616"/>
        <dbReference type="ChEBI" id="CHEBI:43474"/>
        <dbReference type="ChEBI" id="CHEBI:456216"/>
        <dbReference type="EC" id="3.6.4.13"/>
    </reaction>
</comment>
<dbReference type="InterPro" id="IPR027417">
    <property type="entry name" value="P-loop_NTPase"/>
</dbReference>
<feature type="domain" description="Helicase C-terminal" evidence="9">
    <location>
        <begin position="238"/>
        <end position="417"/>
    </location>
</feature>
<dbReference type="GO" id="GO:0071013">
    <property type="term" value="C:catalytic step 2 spliceosome"/>
    <property type="evidence" value="ECO:0007669"/>
    <property type="project" value="TreeGrafter"/>
</dbReference>
<evidence type="ECO:0000256" key="1">
    <source>
        <dbReference type="ARBA" id="ARBA00008792"/>
    </source>
</evidence>
<dbReference type="Gene3D" id="3.40.50.300">
    <property type="entry name" value="P-loop containing nucleotide triphosphate hydrolases"/>
    <property type="match status" value="2"/>
</dbReference>
<dbReference type="SMART" id="SM00490">
    <property type="entry name" value="HELICc"/>
    <property type="match status" value="1"/>
</dbReference>
<feature type="domain" description="Helicase ATP-binding" evidence="8">
    <location>
        <begin position="46"/>
        <end position="211"/>
    </location>
</feature>
<dbReference type="Pfam" id="PF00271">
    <property type="entry name" value="Helicase_C"/>
    <property type="match status" value="1"/>
</dbReference>
<dbReference type="Pfam" id="PF21010">
    <property type="entry name" value="HA2_C"/>
    <property type="match status" value="1"/>
</dbReference>
<protein>
    <recommendedName>
        <fullName evidence="2">RNA helicase</fullName>
        <ecNumber evidence="2">3.6.4.13</ecNumber>
    </recommendedName>
</protein>
<dbReference type="GO" id="GO:0005524">
    <property type="term" value="F:ATP binding"/>
    <property type="evidence" value="ECO:0007669"/>
    <property type="project" value="UniProtKB-KW"/>
</dbReference>
<dbReference type="InterPro" id="IPR002464">
    <property type="entry name" value="DNA/RNA_helicase_DEAH_CS"/>
</dbReference>
<dbReference type="GO" id="GO:0003723">
    <property type="term" value="F:RNA binding"/>
    <property type="evidence" value="ECO:0007669"/>
    <property type="project" value="TreeGrafter"/>
</dbReference>
<evidence type="ECO:0000313" key="10">
    <source>
        <dbReference type="EMBL" id="WFD45170.1"/>
    </source>
</evidence>
<dbReference type="InterPro" id="IPR001650">
    <property type="entry name" value="Helicase_C-like"/>
</dbReference>
<proteinExistence type="inferred from homology"/>
<gene>
    <name evidence="10" type="ORF">MPSI1_003848</name>
</gene>
<dbReference type="AlphaFoldDB" id="A0AAF0FD28"/>
<evidence type="ECO:0000256" key="2">
    <source>
        <dbReference type="ARBA" id="ARBA00012552"/>
    </source>
</evidence>
<dbReference type="Pfam" id="PF07717">
    <property type="entry name" value="OB_NTP_bind"/>
    <property type="match status" value="1"/>
</dbReference>
<reference evidence="10" key="1">
    <citation type="submission" date="2023-02" db="EMBL/GenBank/DDBJ databases">
        <title>Mating type loci evolution in Malassezia.</title>
        <authorList>
            <person name="Coelho M.A."/>
        </authorList>
    </citation>
    <scope>NUCLEOTIDE SEQUENCE</scope>
    <source>
        <strain evidence="10">CBS 14136</strain>
    </source>
</reference>
<dbReference type="EC" id="3.6.4.13" evidence="2"/>
<evidence type="ECO:0000256" key="4">
    <source>
        <dbReference type="ARBA" id="ARBA00022801"/>
    </source>
</evidence>
<dbReference type="PROSITE" id="PS51194">
    <property type="entry name" value="HELICASE_CTER"/>
    <property type="match status" value="1"/>
</dbReference>
<dbReference type="CDD" id="cd18791">
    <property type="entry name" value="SF2_C_RHA"/>
    <property type="match status" value="1"/>
</dbReference>
<name>A0AAF0FD28_9BASI</name>